<comment type="function">
    <text evidence="1">Intake of glucose and galactose.</text>
</comment>
<comment type="caution">
    <text evidence="9">The sequence shown here is derived from an EMBL/GenBank/DDBJ whole genome shotgun (WGS) entry which is preliminary data.</text>
</comment>
<proteinExistence type="inferred from homology"/>
<feature type="transmembrane region" description="Helical" evidence="8">
    <location>
        <begin position="85"/>
        <end position="103"/>
    </location>
</feature>
<evidence type="ECO:0000256" key="2">
    <source>
        <dbReference type="ARBA" id="ARBA00004429"/>
    </source>
</evidence>
<evidence type="ECO:0000256" key="6">
    <source>
        <dbReference type="ARBA" id="ARBA00022989"/>
    </source>
</evidence>
<dbReference type="NCBIfam" id="TIGR01272">
    <property type="entry name" value="gluP"/>
    <property type="match status" value="1"/>
</dbReference>
<keyword evidence="7 8" id="KW-0472">Membrane</keyword>
<feature type="transmembrane region" description="Helical" evidence="8">
    <location>
        <begin position="204"/>
        <end position="223"/>
    </location>
</feature>
<keyword evidence="10" id="KW-1185">Reference proteome</keyword>
<evidence type="ECO:0000256" key="4">
    <source>
        <dbReference type="ARBA" id="ARBA00022475"/>
    </source>
</evidence>
<dbReference type="GO" id="GO:0005354">
    <property type="term" value="F:galactose transmembrane transporter activity"/>
    <property type="evidence" value="ECO:0007669"/>
    <property type="project" value="InterPro"/>
</dbReference>
<comment type="similarity">
    <text evidence="3">Belongs to the major facilitator superfamily. FHS transporter (TC 2.A.1.7) family.</text>
</comment>
<dbReference type="EMBL" id="CAJRAF010000002">
    <property type="protein sequence ID" value="CAG5003091.1"/>
    <property type="molecule type" value="Genomic_DNA"/>
</dbReference>
<gene>
    <name evidence="9" type="primary">fucP_6</name>
    <name evidence="9" type="ORF">DYBT9275_03051</name>
</gene>
<dbReference type="AlphaFoldDB" id="A0A916N6D8"/>
<dbReference type="CDD" id="cd17394">
    <property type="entry name" value="MFS_FucP_like"/>
    <property type="match status" value="1"/>
</dbReference>
<evidence type="ECO:0000256" key="3">
    <source>
        <dbReference type="ARBA" id="ARBA00009120"/>
    </source>
</evidence>
<feature type="transmembrane region" description="Helical" evidence="8">
    <location>
        <begin position="343"/>
        <end position="364"/>
    </location>
</feature>
<evidence type="ECO:0000256" key="7">
    <source>
        <dbReference type="ARBA" id="ARBA00023136"/>
    </source>
</evidence>
<sequence>MEKLAISSLDLPENRSQTKHIVVIGILFFVFGFVSWVNAVLIPYFKLACQLSIQQAMLVAFAFYVSYLIMAIPSSYIIRKTGYKNGMVLGLWVMAAGSLIFIPAAMHRVYGLFLTGLFVQATGLTLLQTAANPYVTILGPIDSAAMRMSVMGVCNKVAGAMAPLLLLGAISKDPDEIDRLAKILPRLLPSEQTLLLDDLSARLIVPYLILGFTLLALGIVIRFTSLPNISDEDTTGPASAVTEKTSLFQFPHLLLGAGAIFCGVSVEVLAVDTVITYGEFQGATFREAKFFSTYTLLIMIISYMIGIFTIPKWVTQRQALLFSAVTGIVFTIIAVLLDGKTSLWMIALLGLGNALIWPAIWPLAMDGLGKFTKPGSALLIMGIVGGALSPLLYGWLSERFNPQNAYLLLIPFYVFLLYYSILGYKAGKSVT</sequence>
<dbReference type="InterPro" id="IPR036259">
    <property type="entry name" value="MFS_trans_sf"/>
</dbReference>
<dbReference type="PANTHER" id="PTHR43702">
    <property type="entry name" value="L-FUCOSE-PROTON SYMPORTER"/>
    <property type="match status" value="1"/>
</dbReference>
<evidence type="ECO:0000256" key="1">
    <source>
        <dbReference type="ARBA" id="ARBA00003321"/>
    </source>
</evidence>
<dbReference type="PANTHER" id="PTHR43702:SF12">
    <property type="entry name" value="N-ACETYL GLUCOSAMINE TRANSPORTER NAGP"/>
    <property type="match status" value="1"/>
</dbReference>
<keyword evidence="6 8" id="KW-1133">Transmembrane helix</keyword>
<dbReference type="Proteomes" id="UP000680038">
    <property type="component" value="Unassembled WGS sequence"/>
</dbReference>
<protein>
    <submittedName>
        <fullName evidence="9">L-fucose-proton symporter</fullName>
    </submittedName>
</protein>
<feature type="transmembrane region" description="Helical" evidence="8">
    <location>
        <begin position="21"/>
        <end position="45"/>
    </location>
</feature>
<feature type="transmembrane region" description="Helical" evidence="8">
    <location>
        <begin position="319"/>
        <end position="337"/>
    </location>
</feature>
<keyword evidence="5 8" id="KW-0812">Transmembrane</keyword>
<dbReference type="Pfam" id="PF07690">
    <property type="entry name" value="MFS_1"/>
    <property type="match status" value="1"/>
</dbReference>
<dbReference type="SUPFAM" id="SSF103473">
    <property type="entry name" value="MFS general substrate transporter"/>
    <property type="match status" value="1"/>
</dbReference>
<dbReference type="RefSeq" id="WP_215239599.1">
    <property type="nucleotide sequence ID" value="NZ_CAJRAF010000002.1"/>
</dbReference>
<evidence type="ECO:0000313" key="10">
    <source>
        <dbReference type="Proteomes" id="UP000680038"/>
    </source>
</evidence>
<feature type="transmembrane region" description="Helical" evidence="8">
    <location>
        <begin position="253"/>
        <end position="271"/>
    </location>
</feature>
<evidence type="ECO:0000256" key="8">
    <source>
        <dbReference type="SAM" id="Phobius"/>
    </source>
</evidence>
<comment type="subcellular location">
    <subcellularLocation>
        <location evidence="2">Cell inner membrane</location>
        <topology evidence="2">Multi-pass membrane protein</topology>
    </subcellularLocation>
</comment>
<dbReference type="GO" id="GO:0055056">
    <property type="term" value="F:D-glucose transmembrane transporter activity"/>
    <property type="evidence" value="ECO:0007669"/>
    <property type="project" value="InterPro"/>
</dbReference>
<evidence type="ECO:0000256" key="5">
    <source>
        <dbReference type="ARBA" id="ARBA00022692"/>
    </source>
</evidence>
<dbReference type="InterPro" id="IPR050375">
    <property type="entry name" value="MFS_TsgA-like"/>
</dbReference>
<dbReference type="Gene3D" id="1.20.1250.20">
    <property type="entry name" value="MFS general substrate transporter like domains"/>
    <property type="match status" value="2"/>
</dbReference>
<dbReference type="InterPro" id="IPR005964">
    <property type="entry name" value="Glc/Gal_transptr_bac"/>
</dbReference>
<feature type="transmembrane region" description="Helical" evidence="8">
    <location>
        <begin position="291"/>
        <end position="310"/>
    </location>
</feature>
<keyword evidence="4" id="KW-1003">Cell membrane</keyword>
<name>A0A916N6D8_9BACT</name>
<reference evidence="9" key="1">
    <citation type="submission" date="2021-04" db="EMBL/GenBank/DDBJ databases">
        <authorList>
            <person name="Rodrigo-Torres L."/>
            <person name="Arahal R. D."/>
            <person name="Lucena T."/>
        </authorList>
    </citation>
    <scope>NUCLEOTIDE SEQUENCE</scope>
    <source>
        <strain evidence="9">CECT 9275</strain>
    </source>
</reference>
<dbReference type="GO" id="GO:0005886">
    <property type="term" value="C:plasma membrane"/>
    <property type="evidence" value="ECO:0007669"/>
    <property type="project" value="UniProtKB-SubCell"/>
</dbReference>
<evidence type="ECO:0000313" key="9">
    <source>
        <dbReference type="EMBL" id="CAG5003091.1"/>
    </source>
</evidence>
<feature type="transmembrane region" description="Helical" evidence="8">
    <location>
        <begin position="376"/>
        <end position="393"/>
    </location>
</feature>
<dbReference type="InterPro" id="IPR011701">
    <property type="entry name" value="MFS"/>
</dbReference>
<feature type="transmembrane region" description="Helical" evidence="8">
    <location>
        <begin position="57"/>
        <end position="78"/>
    </location>
</feature>
<accession>A0A916N6D8</accession>
<dbReference type="GO" id="GO:1904659">
    <property type="term" value="P:D-glucose transmembrane transport"/>
    <property type="evidence" value="ECO:0007669"/>
    <property type="project" value="InterPro"/>
</dbReference>
<organism evidence="9 10">
    <name type="scientific">Dyadobacter helix</name>
    <dbReference type="NCBI Taxonomy" id="2822344"/>
    <lineage>
        <taxon>Bacteria</taxon>
        <taxon>Pseudomonadati</taxon>
        <taxon>Bacteroidota</taxon>
        <taxon>Cytophagia</taxon>
        <taxon>Cytophagales</taxon>
        <taxon>Spirosomataceae</taxon>
        <taxon>Dyadobacter</taxon>
    </lineage>
</organism>
<feature type="transmembrane region" description="Helical" evidence="8">
    <location>
        <begin position="405"/>
        <end position="424"/>
    </location>
</feature>